<dbReference type="SUPFAM" id="SSF53474">
    <property type="entry name" value="alpha/beta-Hydrolases"/>
    <property type="match status" value="1"/>
</dbReference>
<dbReference type="RefSeq" id="WP_209677720.1">
    <property type="nucleotide sequence ID" value="NZ_JAGIOI010000001.1"/>
</dbReference>
<evidence type="ECO:0000313" key="2">
    <source>
        <dbReference type="Proteomes" id="UP000711614"/>
    </source>
</evidence>
<reference evidence="1 2" key="1">
    <citation type="submission" date="2021-03" db="EMBL/GenBank/DDBJ databases">
        <title>Sequencing the genomes of 1000 actinobacteria strains.</title>
        <authorList>
            <person name="Klenk H.-P."/>
        </authorList>
    </citation>
    <scope>NUCLEOTIDE SEQUENCE [LARGE SCALE GENOMIC DNA]</scope>
    <source>
        <strain evidence="1 2">DSM 16005</strain>
    </source>
</reference>
<accession>A0ABS4YTK0</accession>
<gene>
    <name evidence="1" type="ORF">JOF48_000927</name>
</gene>
<evidence type="ECO:0008006" key="3">
    <source>
        <dbReference type="Google" id="ProtNLM"/>
    </source>
</evidence>
<dbReference type="Gene3D" id="3.40.50.1820">
    <property type="entry name" value="alpha/beta hydrolase"/>
    <property type="match status" value="1"/>
</dbReference>
<dbReference type="InterPro" id="IPR029058">
    <property type="entry name" value="AB_hydrolase_fold"/>
</dbReference>
<evidence type="ECO:0000313" key="1">
    <source>
        <dbReference type="EMBL" id="MBP2412128.1"/>
    </source>
</evidence>
<name>A0ABS4YTK0_9MICC</name>
<protein>
    <recommendedName>
        <fullName evidence="3">Alpha/beta hydrolase</fullName>
    </recommendedName>
</protein>
<dbReference type="Proteomes" id="UP000711614">
    <property type="component" value="Unassembled WGS sequence"/>
</dbReference>
<dbReference type="EMBL" id="JAGIOI010000001">
    <property type="protein sequence ID" value="MBP2412128.1"/>
    <property type="molecule type" value="Genomic_DNA"/>
</dbReference>
<organism evidence="1 2">
    <name type="scientific">Arthrobacter stackebrandtii</name>
    <dbReference type="NCBI Taxonomy" id="272161"/>
    <lineage>
        <taxon>Bacteria</taxon>
        <taxon>Bacillati</taxon>
        <taxon>Actinomycetota</taxon>
        <taxon>Actinomycetes</taxon>
        <taxon>Micrococcales</taxon>
        <taxon>Micrococcaceae</taxon>
        <taxon>Arthrobacter</taxon>
    </lineage>
</organism>
<keyword evidence="2" id="KW-1185">Reference proteome</keyword>
<sequence>MKMLKRLGWWSLDYLYAGWRQLESVFRRGAPAHYAQGDPALPAVVLLPGVYESWFFLDPAAARLSALGYRVFTVPALGFNRLPVPDSAALATARLAALHAGHGVTRCILLAHSKGGLIGKHLMLDADRAKGVRLHRTDLTRDGGSPLPAPAAGVEVLGMVAVATPFAGSPYARYLMSRTMRDFSPADGALLALQEQAALNHKVVSIYPEFDPHIPGGSALAGAANIELPVSGHFRTLSDETVLAAVGHAVAQLAAEA</sequence>
<comment type="caution">
    <text evidence="1">The sequence shown here is derived from an EMBL/GenBank/DDBJ whole genome shotgun (WGS) entry which is preliminary data.</text>
</comment>
<proteinExistence type="predicted"/>